<proteinExistence type="predicted"/>
<sequence length="236" mass="27016">MTETLQDKLIAAMEKSQREIVNTMQRNAIAQMLPTRPEDRFSFSVPQYTYVAPQGLYEDVPQRVLQGQPAAPKPEEKTVLDLTDETYLRVVHQPDRLKELADQYLAGVEYDTLVGTGLSGTIAVTTLARLLDKNYLVVRKPNDGTHSSQKVEGKLGKKWVFVDDLIATGTTFARVWDAMHLVSEKWNFTSQYVGAFLYSDGGWYDPNFIPFKDERTDMWLRKSEYYNAEQYPGVSW</sequence>
<protein>
    <submittedName>
        <fullName evidence="1">Phosphoribosyl transferase</fullName>
    </submittedName>
</protein>
<dbReference type="RefSeq" id="YP_010062360.1">
    <property type="nucleotide sequence ID" value="NC_054793.1"/>
</dbReference>
<dbReference type="KEGG" id="vg:64872025"/>
<keyword evidence="1" id="KW-0808">Transferase</keyword>
<reference evidence="2" key="1">
    <citation type="submission" date="2017-07" db="EMBL/GenBank/DDBJ databases">
        <authorList>
            <person name="Sun Z.S."/>
            <person name="Albrecht U."/>
            <person name="Echele G."/>
            <person name="Lee C.C."/>
        </authorList>
    </citation>
    <scope>NUCLEOTIDE SEQUENCE [LARGE SCALE GENOMIC DNA]</scope>
</reference>
<dbReference type="EMBL" id="MF472895">
    <property type="protein sequence ID" value="ASZ75497.1"/>
    <property type="molecule type" value="Genomic_DNA"/>
</dbReference>
<dbReference type="Gene3D" id="3.40.50.2020">
    <property type="match status" value="1"/>
</dbReference>
<dbReference type="GeneID" id="64872025"/>
<evidence type="ECO:0000313" key="2">
    <source>
        <dbReference type="Proteomes" id="UP000222598"/>
    </source>
</evidence>
<accession>A0A249XU86</accession>
<dbReference type="GO" id="GO:0016740">
    <property type="term" value="F:transferase activity"/>
    <property type="evidence" value="ECO:0007669"/>
    <property type="project" value="UniProtKB-KW"/>
</dbReference>
<dbReference type="SUPFAM" id="SSF53271">
    <property type="entry name" value="PRTase-like"/>
    <property type="match status" value="1"/>
</dbReference>
<dbReference type="CDD" id="cd06223">
    <property type="entry name" value="PRTases_typeI"/>
    <property type="match status" value="1"/>
</dbReference>
<organism evidence="1 2">
    <name type="scientific">Mycobacterium phage Kimona</name>
    <dbReference type="NCBI Taxonomy" id="2024295"/>
    <lineage>
        <taxon>Viruses</taxon>
        <taxon>Duplodnaviria</taxon>
        <taxon>Heunggongvirae</taxon>
        <taxon>Uroviricota</taxon>
        <taxon>Caudoviricetes</taxon>
        <taxon>Kimonavirus</taxon>
        <taxon>Kimonavirus kimona</taxon>
    </lineage>
</organism>
<keyword evidence="2" id="KW-1185">Reference proteome</keyword>
<name>A0A249XU86_9CAUD</name>
<evidence type="ECO:0000313" key="1">
    <source>
        <dbReference type="EMBL" id="ASZ75497.1"/>
    </source>
</evidence>
<gene>
    <name evidence="1" type="primary">61</name>
    <name evidence="1" type="ORF">PBI_KIMONA_61</name>
</gene>
<dbReference type="InterPro" id="IPR029057">
    <property type="entry name" value="PRTase-like"/>
</dbReference>
<dbReference type="InterPro" id="IPR000836">
    <property type="entry name" value="PRTase_dom"/>
</dbReference>
<dbReference type="Proteomes" id="UP000222598">
    <property type="component" value="Segment"/>
</dbReference>